<evidence type="ECO:0000313" key="2">
    <source>
        <dbReference type="EMBL" id="KHD06255.1"/>
    </source>
</evidence>
<feature type="region of interest" description="Disordered" evidence="1">
    <location>
        <begin position="1"/>
        <end position="26"/>
    </location>
</feature>
<proteinExistence type="predicted"/>
<accession>A0A0A6P5U9</accession>
<evidence type="ECO:0000313" key="3">
    <source>
        <dbReference type="Proteomes" id="UP000030428"/>
    </source>
</evidence>
<protein>
    <submittedName>
        <fullName evidence="2">Uncharacterized protein</fullName>
    </submittedName>
</protein>
<dbReference type="EMBL" id="JSZA02000378">
    <property type="protein sequence ID" value="KHD06255.1"/>
    <property type="molecule type" value="Genomic_DNA"/>
</dbReference>
<comment type="caution">
    <text evidence="2">The sequence shown here is derived from an EMBL/GenBank/DDBJ whole genome shotgun (WGS) entry which is preliminary data.</text>
</comment>
<dbReference type="AlphaFoldDB" id="A0A0A6P5U9"/>
<sequence>MERSGFPETGKLSVVSGMERSGFPETGKLSVVSGMERSGFPPVGILKSAKLNPVETGDQQ</sequence>
<evidence type="ECO:0000256" key="1">
    <source>
        <dbReference type="SAM" id="MobiDB-lite"/>
    </source>
</evidence>
<dbReference type="Proteomes" id="UP000030428">
    <property type="component" value="Unassembled WGS sequence"/>
</dbReference>
<name>A0A0A6P5U9_9GAMM</name>
<gene>
    <name evidence="2" type="ORF">PN36_34195</name>
</gene>
<reference evidence="2 3" key="1">
    <citation type="journal article" date="2016" name="Front. Microbiol.">
        <title>Single-Cell (Meta-)Genomics of a Dimorphic Candidatus Thiomargarita nelsonii Reveals Genomic Plasticity.</title>
        <authorList>
            <person name="Flood B.E."/>
            <person name="Fliss P."/>
            <person name="Jones D.S."/>
            <person name="Dick G.J."/>
            <person name="Jain S."/>
            <person name="Kaster A.K."/>
            <person name="Winkel M."/>
            <person name="Mussmann M."/>
            <person name="Bailey J."/>
        </authorList>
    </citation>
    <scope>NUCLEOTIDE SEQUENCE [LARGE SCALE GENOMIC DNA]</scope>
    <source>
        <strain evidence="2">Hydrate Ridge</strain>
    </source>
</reference>
<organism evidence="2 3">
    <name type="scientific">Candidatus Thiomargarita nelsonii</name>
    <dbReference type="NCBI Taxonomy" id="1003181"/>
    <lineage>
        <taxon>Bacteria</taxon>
        <taxon>Pseudomonadati</taxon>
        <taxon>Pseudomonadota</taxon>
        <taxon>Gammaproteobacteria</taxon>
        <taxon>Thiotrichales</taxon>
        <taxon>Thiotrichaceae</taxon>
        <taxon>Thiomargarita</taxon>
    </lineage>
</organism>
<keyword evidence="3" id="KW-1185">Reference proteome</keyword>